<evidence type="ECO:0008006" key="4">
    <source>
        <dbReference type="Google" id="ProtNLM"/>
    </source>
</evidence>
<dbReference type="STRING" id="991905.SL003B_1227"/>
<name>F2J0I8_POLGS</name>
<dbReference type="InterPro" id="IPR009560">
    <property type="entry name" value="DUF1176"/>
</dbReference>
<proteinExistence type="predicted"/>
<dbReference type="Proteomes" id="UP000008130">
    <property type="component" value="Chromosome"/>
</dbReference>
<accession>F2J0I8</accession>
<reference evidence="2 3" key="1">
    <citation type="journal article" date="2011" name="J. Bacteriol.">
        <title>Complete genome sequence of Polymorphum gilvum SL003B-26A1T, a crude oil-degrading bacterium from oil-polluted saline soil.</title>
        <authorList>
            <person name="Li S.G."/>
            <person name="Tang Y.Q."/>
            <person name="Nie Y."/>
            <person name="Cai M."/>
            <person name="Wu X.L."/>
        </authorList>
    </citation>
    <scope>NUCLEOTIDE SEQUENCE [LARGE SCALE GENOMIC DNA]</scope>
    <source>
        <strain evidence="3">LMG 25793 / CGMCC 1.9160 / SL003B-26A1</strain>
    </source>
</reference>
<dbReference type="OrthoDB" id="330924at2"/>
<organism evidence="2 3">
    <name type="scientific">Polymorphum gilvum (strain LMG 25793 / CGMCC 1.9160 / SL003B-26A1)</name>
    <dbReference type="NCBI Taxonomy" id="991905"/>
    <lineage>
        <taxon>Bacteria</taxon>
        <taxon>Pseudomonadati</taxon>
        <taxon>Pseudomonadota</taxon>
        <taxon>Alphaproteobacteria</taxon>
        <taxon>Rhodobacterales</taxon>
        <taxon>Paracoccaceae</taxon>
        <taxon>Polymorphum</taxon>
    </lineage>
</organism>
<feature type="chain" id="PRO_5003278627" description="DUF1176 domain-containing protein" evidence="1">
    <location>
        <begin position="26"/>
        <end position="370"/>
    </location>
</feature>
<dbReference type="PATRIC" id="fig|991905.3.peg.1255"/>
<sequence length="370" mass="39260">MLPRRILLGTLALAIAALSAGDATADARDIPKWGVWTGGCGNTGMCSVSAIVRSQSAWIDVRIVRDWPAAATPLLRITANAPIAKSGTIRFAIDGKSVDEIEIAQLREAQTSITPPPGFRPIGGNGLWYPAGPATQAMIAAIRAGATLTVTLPLAGQEVSIDVPAAGLADGLAWLDDRQQRTGTITALVDPGSNVPADAPHGQAILSPDALPPQVRAAWDGNRYCSDIDPTVFASLDAVAAPLGTDRTLYLLPCGAPTAHNAAFVGFEVRDGEDIRPISLARMSDKGPIATDLIYNARWHPGRLEIEALYKGTARGDCGTWNRWQWTGATFALVEEASKPVCDDIVVPLADWPQTWPQTWALPVTPSRQE</sequence>
<keyword evidence="1" id="KW-0732">Signal</keyword>
<dbReference type="AlphaFoldDB" id="F2J0I8"/>
<keyword evidence="3" id="KW-1185">Reference proteome</keyword>
<protein>
    <recommendedName>
        <fullName evidence="4">DUF1176 domain-containing protein</fullName>
    </recommendedName>
</protein>
<dbReference type="Pfam" id="PF06674">
    <property type="entry name" value="DUF1176"/>
    <property type="match status" value="1"/>
</dbReference>
<dbReference type="eggNOG" id="COG5342">
    <property type="taxonomic scope" value="Bacteria"/>
</dbReference>
<evidence type="ECO:0000313" key="3">
    <source>
        <dbReference type="Proteomes" id="UP000008130"/>
    </source>
</evidence>
<evidence type="ECO:0000256" key="1">
    <source>
        <dbReference type="SAM" id="SignalP"/>
    </source>
</evidence>
<dbReference type="KEGG" id="pgv:SL003B_1227"/>
<evidence type="ECO:0000313" key="2">
    <source>
        <dbReference type="EMBL" id="ADZ69656.1"/>
    </source>
</evidence>
<dbReference type="RefSeq" id="WP_013651973.1">
    <property type="nucleotide sequence ID" value="NC_015259.1"/>
</dbReference>
<dbReference type="EMBL" id="CP002568">
    <property type="protein sequence ID" value="ADZ69656.1"/>
    <property type="molecule type" value="Genomic_DNA"/>
</dbReference>
<feature type="signal peptide" evidence="1">
    <location>
        <begin position="1"/>
        <end position="25"/>
    </location>
</feature>
<gene>
    <name evidence="2" type="ordered locus">SL003B_1227</name>
</gene>
<dbReference type="HOGENOM" id="CLU_043396_1_0_5"/>